<evidence type="ECO:0000313" key="9">
    <source>
        <dbReference type="EMBL" id="KAG0251103.1"/>
    </source>
</evidence>
<dbReference type="OrthoDB" id="10266980at2759"/>
<protein>
    <recommendedName>
        <fullName evidence="8">TLC domain-containing protein</fullName>
    </recommendedName>
</protein>
<feature type="transmembrane region" description="Helical" evidence="7">
    <location>
        <begin position="86"/>
        <end position="102"/>
    </location>
</feature>
<feature type="transmembrane region" description="Helical" evidence="7">
    <location>
        <begin position="12"/>
        <end position="36"/>
    </location>
</feature>
<feature type="region of interest" description="Disordered" evidence="6">
    <location>
        <begin position="267"/>
        <end position="286"/>
    </location>
</feature>
<dbReference type="AlphaFoldDB" id="A0A9P6PP79"/>
<gene>
    <name evidence="9" type="ORF">DFQ27_009011</name>
</gene>
<feature type="transmembrane region" description="Helical" evidence="7">
    <location>
        <begin position="149"/>
        <end position="170"/>
    </location>
</feature>
<keyword evidence="10" id="KW-1185">Reference proteome</keyword>
<evidence type="ECO:0000256" key="5">
    <source>
        <dbReference type="PROSITE-ProRule" id="PRU00205"/>
    </source>
</evidence>
<dbReference type="PANTHER" id="PTHR13439:SF0">
    <property type="entry name" value="TOPOISOMERASE I DAMAGE AFFECTED PROTEIN 4"/>
    <property type="match status" value="1"/>
</dbReference>
<feature type="transmembrane region" description="Helical" evidence="7">
    <location>
        <begin position="230"/>
        <end position="247"/>
    </location>
</feature>
<dbReference type="InterPro" id="IPR050846">
    <property type="entry name" value="TLCD"/>
</dbReference>
<dbReference type="GO" id="GO:0016020">
    <property type="term" value="C:membrane"/>
    <property type="evidence" value="ECO:0007669"/>
    <property type="project" value="UniProtKB-SubCell"/>
</dbReference>
<name>A0A9P6PP79_9FUNG</name>
<evidence type="ECO:0000256" key="6">
    <source>
        <dbReference type="SAM" id="MobiDB-lite"/>
    </source>
</evidence>
<dbReference type="Proteomes" id="UP000807716">
    <property type="component" value="Unassembled WGS sequence"/>
</dbReference>
<evidence type="ECO:0000256" key="1">
    <source>
        <dbReference type="ARBA" id="ARBA00004141"/>
    </source>
</evidence>
<dbReference type="PROSITE" id="PS50922">
    <property type="entry name" value="TLC"/>
    <property type="match status" value="1"/>
</dbReference>
<comment type="subcellular location">
    <subcellularLocation>
        <location evidence="1">Membrane</location>
        <topology evidence="1">Multi-pass membrane protein</topology>
    </subcellularLocation>
</comment>
<dbReference type="SMART" id="SM00724">
    <property type="entry name" value="TLC"/>
    <property type="match status" value="1"/>
</dbReference>
<accession>A0A9P6PP79</accession>
<dbReference type="PANTHER" id="PTHR13439">
    <property type="entry name" value="CT120 PROTEIN"/>
    <property type="match status" value="1"/>
</dbReference>
<dbReference type="GO" id="GO:0055088">
    <property type="term" value="P:lipid homeostasis"/>
    <property type="evidence" value="ECO:0007669"/>
    <property type="project" value="TreeGrafter"/>
</dbReference>
<keyword evidence="3 7" id="KW-1133">Transmembrane helix</keyword>
<dbReference type="InterPro" id="IPR006634">
    <property type="entry name" value="TLC-dom"/>
</dbReference>
<evidence type="ECO:0000256" key="4">
    <source>
        <dbReference type="ARBA" id="ARBA00023136"/>
    </source>
</evidence>
<reference evidence="9" key="1">
    <citation type="journal article" date="2020" name="Fungal Divers.">
        <title>Resolving the Mortierellaceae phylogeny through synthesis of multi-gene phylogenetics and phylogenomics.</title>
        <authorList>
            <person name="Vandepol N."/>
            <person name="Liber J."/>
            <person name="Desiro A."/>
            <person name="Na H."/>
            <person name="Kennedy M."/>
            <person name="Barry K."/>
            <person name="Grigoriev I.V."/>
            <person name="Miller A.N."/>
            <person name="O'Donnell K."/>
            <person name="Stajich J.E."/>
            <person name="Bonito G."/>
        </authorList>
    </citation>
    <scope>NUCLEOTIDE SEQUENCE</scope>
    <source>
        <strain evidence="9">BC1065</strain>
    </source>
</reference>
<dbReference type="GO" id="GO:0005783">
    <property type="term" value="C:endoplasmic reticulum"/>
    <property type="evidence" value="ECO:0007669"/>
    <property type="project" value="TreeGrafter"/>
</dbReference>
<evidence type="ECO:0000256" key="2">
    <source>
        <dbReference type="ARBA" id="ARBA00022692"/>
    </source>
</evidence>
<comment type="caution">
    <text evidence="9">The sequence shown here is derived from an EMBL/GenBank/DDBJ whole genome shotgun (WGS) entry which is preliminary data.</text>
</comment>
<evidence type="ECO:0000259" key="8">
    <source>
        <dbReference type="PROSITE" id="PS50922"/>
    </source>
</evidence>
<feature type="transmembrane region" description="Helical" evidence="7">
    <location>
        <begin position="56"/>
        <end position="74"/>
    </location>
</feature>
<feature type="compositionally biased region" description="Low complexity" evidence="6">
    <location>
        <begin position="267"/>
        <end position="277"/>
    </location>
</feature>
<feature type="domain" description="TLC" evidence="8">
    <location>
        <begin position="47"/>
        <end position="255"/>
    </location>
</feature>
<keyword evidence="4 5" id="KW-0472">Membrane</keyword>
<dbReference type="Pfam" id="PF03798">
    <property type="entry name" value="TRAM_LAG1_CLN8"/>
    <property type="match status" value="1"/>
</dbReference>
<keyword evidence="2 5" id="KW-0812">Transmembrane</keyword>
<evidence type="ECO:0000313" key="10">
    <source>
        <dbReference type="Proteomes" id="UP000807716"/>
    </source>
</evidence>
<organism evidence="9 10">
    <name type="scientific">Actinomortierella ambigua</name>
    <dbReference type="NCBI Taxonomy" id="1343610"/>
    <lineage>
        <taxon>Eukaryota</taxon>
        <taxon>Fungi</taxon>
        <taxon>Fungi incertae sedis</taxon>
        <taxon>Mucoromycota</taxon>
        <taxon>Mortierellomycotina</taxon>
        <taxon>Mortierellomycetes</taxon>
        <taxon>Mortierellales</taxon>
        <taxon>Mortierellaceae</taxon>
        <taxon>Actinomortierella</taxon>
    </lineage>
</organism>
<feature type="transmembrane region" description="Helical" evidence="7">
    <location>
        <begin position="191"/>
        <end position="210"/>
    </location>
</feature>
<proteinExistence type="predicted"/>
<evidence type="ECO:0000256" key="7">
    <source>
        <dbReference type="SAM" id="Phobius"/>
    </source>
</evidence>
<sequence length="286" mass="32796">MAWTDLLFTPHIPGSLIAALTLYPALFFLLGALPAVRHILPPKADTQKQYHLCNKLVASVHSTIMTTVGWYVLLTVDWTKHDLSTYTTPITPFLVGLELGYLTQDTAFEFYQRFRFGVGSNLILFHHVCVILGSIYYLYALTIVNPGPFFIGMLSLMNMSTPVLHLRWILQSRGRTFVNSRLKRVVDTALLVTYFWCRIFGNWWMGVSIARKMGVWWFEAPMYIGKKYTITTVTMFFMNVAWWLILAKQWTRSVRAFYFGKPSASITTPTTPTKTTTRAAHAKKLD</sequence>
<feature type="transmembrane region" description="Helical" evidence="7">
    <location>
        <begin position="114"/>
        <end position="137"/>
    </location>
</feature>
<evidence type="ECO:0000256" key="3">
    <source>
        <dbReference type="ARBA" id="ARBA00022989"/>
    </source>
</evidence>
<dbReference type="EMBL" id="JAAAJB010000790">
    <property type="protein sequence ID" value="KAG0251103.1"/>
    <property type="molecule type" value="Genomic_DNA"/>
</dbReference>